<dbReference type="Proteomes" id="UP000278475">
    <property type="component" value="Unassembled WGS sequence"/>
</dbReference>
<proteinExistence type="predicted"/>
<evidence type="ECO:0000313" key="1">
    <source>
        <dbReference type="EMBL" id="RLE47715.1"/>
    </source>
</evidence>
<protein>
    <submittedName>
        <fullName evidence="1">Uncharacterized protein</fullName>
    </submittedName>
</protein>
<organism evidence="1 2">
    <name type="scientific">Thermoproteota archaeon</name>
    <dbReference type="NCBI Taxonomy" id="2056631"/>
    <lineage>
        <taxon>Archaea</taxon>
        <taxon>Thermoproteota</taxon>
    </lineage>
</organism>
<evidence type="ECO:0000313" key="2">
    <source>
        <dbReference type="Proteomes" id="UP000278475"/>
    </source>
</evidence>
<name>A0A497ELD6_9CREN</name>
<dbReference type="EMBL" id="QMQV01000110">
    <property type="protein sequence ID" value="RLE47715.1"/>
    <property type="molecule type" value="Genomic_DNA"/>
</dbReference>
<accession>A0A497ELD6</accession>
<sequence>MPCNGRKLKKQLDKLLKQDGVAGYAIQGNKIKIFVETDDAAKALKFIAAEGYEVELIKTGKFEAL</sequence>
<gene>
    <name evidence="1" type="ORF">DRJ31_08435</name>
</gene>
<reference evidence="1 2" key="1">
    <citation type="submission" date="2018-06" db="EMBL/GenBank/DDBJ databases">
        <title>Extensive metabolic versatility and redundancy in microbially diverse, dynamic hydrothermal sediments.</title>
        <authorList>
            <person name="Dombrowski N."/>
            <person name="Teske A."/>
            <person name="Baker B.J."/>
        </authorList>
    </citation>
    <scope>NUCLEOTIDE SEQUENCE [LARGE SCALE GENOMIC DNA]</scope>
    <source>
        <strain evidence="1">B66_G16</strain>
    </source>
</reference>
<dbReference type="AlphaFoldDB" id="A0A497ELD6"/>
<comment type="caution">
    <text evidence="1">The sequence shown here is derived from an EMBL/GenBank/DDBJ whole genome shotgun (WGS) entry which is preliminary data.</text>
</comment>